<dbReference type="Proteomes" id="UP000199636">
    <property type="component" value="Unassembled WGS sequence"/>
</dbReference>
<dbReference type="OrthoDB" id="6903098at2"/>
<proteinExistence type="predicted"/>
<feature type="chain" id="PRO_5011518000" description="DUF2790 domain-containing protein" evidence="1">
    <location>
        <begin position="21"/>
        <end position="106"/>
    </location>
</feature>
<keyword evidence="3" id="KW-1185">Reference proteome</keyword>
<accession>A0A1G8IZ65</accession>
<dbReference type="RefSeq" id="WP_090264152.1">
    <property type="nucleotide sequence ID" value="NZ_FNDS01000007.1"/>
</dbReference>
<name>A0A1G8IZ65_9PSED</name>
<dbReference type="NCBIfam" id="NF041599">
    <property type="entry name" value="reg_PtrA_PA2808"/>
    <property type="match status" value="1"/>
</dbReference>
<dbReference type="InterPro" id="IPR021245">
    <property type="entry name" value="DUF2790"/>
</dbReference>
<dbReference type="EMBL" id="FNDS01000007">
    <property type="protein sequence ID" value="SDI24264.1"/>
    <property type="molecule type" value="Genomic_DNA"/>
</dbReference>
<dbReference type="Pfam" id="PF10976">
    <property type="entry name" value="DUF2790"/>
    <property type="match status" value="1"/>
</dbReference>
<sequence>MTLSRLLFVALLGTSSLALAQSGGDRTFERMEQNRLAAMQSAANAEAAMQARQYHYGMELDIAKVLAVVPSEGCGVVPVRMRYLDSQGAEQELQYRAERVSCNRGK</sequence>
<dbReference type="AlphaFoldDB" id="A0A1G8IZ65"/>
<evidence type="ECO:0000313" key="2">
    <source>
        <dbReference type="EMBL" id="SDI24264.1"/>
    </source>
</evidence>
<evidence type="ECO:0000313" key="3">
    <source>
        <dbReference type="Proteomes" id="UP000199636"/>
    </source>
</evidence>
<reference evidence="3" key="1">
    <citation type="submission" date="2016-10" db="EMBL/GenBank/DDBJ databases">
        <authorList>
            <person name="Varghese N."/>
            <person name="Submissions S."/>
        </authorList>
    </citation>
    <scope>NUCLEOTIDE SEQUENCE [LARGE SCALE GENOMIC DNA]</scope>
    <source>
        <strain evidence="3">CCM 7469</strain>
    </source>
</reference>
<evidence type="ECO:0008006" key="4">
    <source>
        <dbReference type="Google" id="ProtNLM"/>
    </source>
</evidence>
<dbReference type="Gene3D" id="2.30.140.50">
    <property type="entry name" value="Protein of unknown function DUF2790"/>
    <property type="match status" value="1"/>
</dbReference>
<keyword evidence="1" id="KW-0732">Signal</keyword>
<evidence type="ECO:0000256" key="1">
    <source>
        <dbReference type="SAM" id="SignalP"/>
    </source>
</evidence>
<feature type="signal peptide" evidence="1">
    <location>
        <begin position="1"/>
        <end position="20"/>
    </location>
</feature>
<organism evidence="2 3">
    <name type="scientific">Pseudomonas panipatensis</name>
    <dbReference type="NCBI Taxonomy" id="428992"/>
    <lineage>
        <taxon>Bacteria</taxon>
        <taxon>Pseudomonadati</taxon>
        <taxon>Pseudomonadota</taxon>
        <taxon>Gammaproteobacteria</taxon>
        <taxon>Pseudomonadales</taxon>
        <taxon>Pseudomonadaceae</taxon>
        <taxon>Pseudomonas</taxon>
    </lineage>
</organism>
<protein>
    <recommendedName>
        <fullName evidence="4">DUF2790 domain-containing protein</fullName>
    </recommendedName>
</protein>
<gene>
    <name evidence="2" type="ORF">SAMN05216272_10742</name>
</gene>